<dbReference type="GO" id="GO:0043541">
    <property type="term" value="C:UDP-N-acetylglucosamine transferase complex"/>
    <property type="evidence" value="ECO:0007669"/>
    <property type="project" value="TreeGrafter"/>
</dbReference>
<accession>A0A7G3ZFA3</accession>
<evidence type="ECO:0000256" key="3">
    <source>
        <dbReference type="ARBA" id="ARBA00009731"/>
    </source>
</evidence>
<evidence type="ECO:0000256" key="11">
    <source>
        <dbReference type="RuleBase" id="RU362127"/>
    </source>
</evidence>
<feature type="transmembrane region" description="Helical" evidence="11">
    <location>
        <begin position="154"/>
        <end position="173"/>
    </location>
</feature>
<protein>
    <recommendedName>
        <fullName evidence="5 11">UDP-N-acetylglucosamine transferase subunit ALG14</fullName>
    </recommendedName>
    <alternativeName>
        <fullName evidence="10 11">Asparagine-linked glycosylation protein 14</fullName>
    </alternativeName>
</protein>
<dbReference type="OrthoDB" id="17098at2759"/>
<proteinExistence type="inferred from homology"/>
<dbReference type="GO" id="GO:0006488">
    <property type="term" value="P:dolichol-linked oligosaccharide biosynthetic process"/>
    <property type="evidence" value="ECO:0007669"/>
    <property type="project" value="InterPro"/>
</dbReference>
<evidence type="ECO:0000256" key="1">
    <source>
        <dbReference type="ARBA" id="ARBA00004389"/>
    </source>
</evidence>
<evidence type="ECO:0000256" key="7">
    <source>
        <dbReference type="ARBA" id="ARBA00022824"/>
    </source>
</evidence>
<evidence type="ECO:0000256" key="2">
    <source>
        <dbReference type="ARBA" id="ARBA00004590"/>
    </source>
</evidence>
<dbReference type="Pfam" id="PF08660">
    <property type="entry name" value="Alg14"/>
    <property type="match status" value="1"/>
</dbReference>
<evidence type="ECO:0000256" key="9">
    <source>
        <dbReference type="ARBA" id="ARBA00023136"/>
    </source>
</evidence>
<keyword evidence="6 11" id="KW-0812">Transmembrane</keyword>
<keyword evidence="9 11" id="KW-0472">Membrane</keyword>
<name>A0A7G3ZFA3_9SACH</name>
<organism evidence="12 13">
    <name type="scientific">Torulaspora globosa</name>
    <dbReference type="NCBI Taxonomy" id="48254"/>
    <lineage>
        <taxon>Eukaryota</taxon>
        <taxon>Fungi</taxon>
        <taxon>Dikarya</taxon>
        <taxon>Ascomycota</taxon>
        <taxon>Saccharomycotina</taxon>
        <taxon>Saccharomycetes</taxon>
        <taxon>Saccharomycetales</taxon>
        <taxon>Saccharomycetaceae</taxon>
        <taxon>Torulaspora</taxon>
    </lineage>
</organism>
<dbReference type="Proteomes" id="UP000515788">
    <property type="component" value="Chromosome 3"/>
</dbReference>
<evidence type="ECO:0000313" key="12">
    <source>
        <dbReference type="EMBL" id="QLL32189.1"/>
    </source>
</evidence>
<feature type="transmembrane region" description="Helical" evidence="11">
    <location>
        <begin position="121"/>
        <end position="142"/>
    </location>
</feature>
<dbReference type="PANTHER" id="PTHR12154">
    <property type="entry name" value="GLYCOSYL TRANSFERASE-RELATED"/>
    <property type="match status" value="1"/>
</dbReference>
<comment type="subunit">
    <text evidence="4 11">Heterodimer with ALG13 to form a functional enzyme.</text>
</comment>
<dbReference type="EMBL" id="CP059248">
    <property type="protein sequence ID" value="QLL32189.1"/>
    <property type="molecule type" value="Genomic_DNA"/>
</dbReference>
<evidence type="ECO:0000313" key="13">
    <source>
        <dbReference type="Proteomes" id="UP000515788"/>
    </source>
</evidence>
<dbReference type="Gene3D" id="3.40.50.2000">
    <property type="entry name" value="Glycogen Phosphorylase B"/>
    <property type="match status" value="1"/>
</dbReference>
<evidence type="ECO:0000256" key="5">
    <source>
        <dbReference type="ARBA" id="ARBA00017467"/>
    </source>
</evidence>
<comment type="subcellular location">
    <subcellularLocation>
        <location evidence="1 11">Endoplasmic reticulum membrane</location>
        <topology evidence="1 11">Single-pass membrane protein</topology>
    </subcellularLocation>
    <subcellularLocation>
        <location evidence="2">Nucleus membrane</location>
        <topology evidence="2">Single-pass membrane protein</topology>
    </subcellularLocation>
</comment>
<dbReference type="PANTHER" id="PTHR12154:SF4">
    <property type="entry name" value="UDP-N-ACETYLGLUCOSAMINE TRANSFERASE SUBUNIT ALG14 HOMOLOG"/>
    <property type="match status" value="1"/>
</dbReference>
<comment type="function">
    <text evidence="11">Involved in protein N-glycosylation. Essential for the second step of the dolichol-linked oligosaccharide pathway. Anchors the catalytic subunit ALG13 to the ER.</text>
</comment>
<evidence type="ECO:0000256" key="10">
    <source>
        <dbReference type="ARBA" id="ARBA00032062"/>
    </source>
</evidence>
<dbReference type="AlphaFoldDB" id="A0A7G3ZFA3"/>
<dbReference type="InterPro" id="IPR013969">
    <property type="entry name" value="Oligosacch_biosynth_Alg14"/>
</dbReference>
<sequence>MNMEYLCVALLLVYVAYTVRLISILPFFRSYTNGSDVLESEPIERKGPLHVFLFLGSGGHTGEMLRLVDNYKEMLLAKGNTVYVGYSDDKSRSQFIRQVTIENRACRFEYYQFKKAREVNAGLLTSLASVLQTIIKSLAIIFKVSRAMRGKPRLVLLNGPGTCCVIAAWFKVIEWLDLFQPCSNIVYVESLARITSLSLTGRILYWIADLFIVQWEELCLTHPRARYYGLLV</sequence>
<keyword evidence="13" id="KW-1185">Reference proteome</keyword>
<keyword evidence="7 11" id="KW-0256">Endoplasmic reticulum</keyword>
<keyword evidence="8 11" id="KW-1133">Transmembrane helix</keyword>
<comment type="caution">
    <text evidence="11">Lacks conserved residue(s) required for the propagation of feature annotation.</text>
</comment>
<dbReference type="GO" id="GO:0031965">
    <property type="term" value="C:nuclear membrane"/>
    <property type="evidence" value="ECO:0007669"/>
    <property type="project" value="UniProtKB-SubCell"/>
</dbReference>
<evidence type="ECO:0000256" key="4">
    <source>
        <dbReference type="ARBA" id="ARBA00011335"/>
    </source>
</evidence>
<reference evidence="12 13" key="1">
    <citation type="submission" date="2020-06" db="EMBL/GenBank/DDBJ databases">
        <title>The yeast mating-type switching endonuclease HO is a domesticated member of an unorthodox homing genetic element family.</title>
        <authorList>
            <person name="Coughlan A.Y."/>
            <person name="Lombardi L."/>
            <person name="Braun-Galleani S."/>
            <person name="Martos A.R."/>
            <person name="Galeote V."/>
            <person name="Bigey F."/>
            <person name="Dequin S."/>
            <person name="Byrne K.P."/>
            <person name="Wolfe K.H."/>
        </authorList>
    </citation>
    <scope>NUCLEOTIDE SEQUENCE [LARGE SCALE GENOMIC DNA]</scope>
    <source>
        <strain evidence="12 13">CBS764</strain>
    </source>
</reference>
<evidence type="ECO:0000256" key="8">
    <source>
        <dbReference type="ARBA" id="ARBA00022989"/>
    </source>
</evidence>
<dbReference type="GO" id="GO:0004577">
    <property type="term" value="F:N-acetylglucosaminyldiphosphodolichol N-acetylglucosaminyltransferase activity"/>
    <property type="evidence" value="ECO:0007669"/>
    <property type="project" value="TreeGrafter"/>
</dbReference>
<comment type="similarity">
    <text evidence="3 11">Belongs to the ALG14 family.</text>
</comment>
<gene>
    <name evidence="11" type="primary">ALG14</name>
    <name evidence="12" type="ORF">HG536_0C03570</name>
</gene>
<evidence type="ECO:0000256" key="6">
    <source>
        <dbReference type="ARBA" id="ARBA00022692"/>
    </source>
</evidence>